<dbReference type="Proteomes" id="UP000309991">
    <property type="component" value="Segment"/>
</dbReference>
<protein>
    <submittedName>
        <fullName evidence="1">Terminase large subunit</fullName>
    </submittedName>
</protein>
<sequence>MSDLKFDGNTVISMAKDMYRTDSPSLLQLQTVMDMTVPVNYLLNFHKVKGHPVTYSIPNMDSEYARNMRNWQMAILNDQSQDKRIMKSRQLGLSSSPVLG</sequence>
<proteinExistence type="predicted"/>
<evidence type="ECO:0000313" key="1">
    <source>
        <dbReference type="EMBL" id="QBJ03587.1"/>
    </source>
</evidence>
<keyword evidence="2" id="KW-1185">Reference proteome</keyword>
<organism evidence="1 2">
    <name type="scientific">Lactobacillus phage 3-521</name>
    <dbReference type="NCBI Taxonomy" id="2510943"/>
    <lineage>
        <taxon>Viruses</taxon>
        <taxon>Duplodnaviria</taxon>
        <taxon>Heunggongvirae</taxon>
        <taxon>Uroviricota</taxon>
        <taxon>Caudoviricetes</taxon>
        <taxon>Herelleviridae</taxon>
        <taxon>Watanabevirus</taxon>
        <taxon>Watanabevirus wv3521</taxon>
    </lineage>
</organism>
<evidence type="ECO:0000313" key="2">
    <source>
        <dbReference type="Proteomes" id="UP000309991"/>
    </source>
</evidence>
<gene>
    <name evidence="1" type="ORF">UCC3521_0049</name>
</gene>
<accession>A0A4Y5FGH9</accession>
<dbReference type="EMBL" id="MK504444">
    <property type="protein sequence ID" value="QBJ03587.1"/>
    <property type="molecule type" value="Genomic_DNA"/>
</dbReference>
<reference evidence="1 2" key="1">
    <citation type="submission" date="2019-02" db="EMBL/GenBank/DDBJ databases">
        <title>Isolation of virulent Lactobacillus brevis phages.</title>
        <authorList>
            <person name="Feyereisen M."/>
            <person name="Mahony J."/>
            <person name="O'Sullivan T."/>
            <person name="van Sinderen D."/>
        </authorList>
    </citation>
    <scope>NUCLEOTIDE SEQUENCE [LARGE SCALE GENOMIC DNA]</scope>
</reference>
<name>A0A4Y5FGH9_9CAUD</name>